<dbReference type="EMBL" id="BAAALM010000008">
    <property type="protein sequence ID" value="GAA1206460.1"/>
    <property type="molecule type" value="Genomic_DNA"/>
</dbReference>
<comment type="caution">
    <text evidence="2">The sequence shown here is derived from an EMBL/GenBank/DDBJ whole genome shotgun (WGS) entry which is preliminary data.</text>
</comment>
<feature type="region of interest" description="Disordered" evidence="1">
    <location>
        <begin position="45"/>
        <end position="70"/>
    </location>
</feature>
<gene>
    <name evidence="2" type="ORF">GCM10009675_26980</name>
</gene>
<dbReference type="Pfam" id="PF11387">
    <property type="entry name" value="DUF2795"/>
    <property type="match status" value="1"/>
</dbReference>
<organism evidence="2 3">
    <name type="scientific">Prauserella alba</name>
    <dbReference type="NCBI Taxonomy" id="176898"/>
    <lineage>
        <taxon>Bacteria</taxon>
        <taxon>Bacillati</taxon>
        <taxon>Actinomycetota</taxon>
        <taxon>Actinomycetes</taxon>
        <taxon>Pseudonocardiales</taxon>
        <taxon>Pseudonocardiaceae</taxon>
        <taxon>Prauserella</taxon>
    </lineage>
</organism>
<evidence type="ECO:0000313" key="3">
    <source>
        <dbReference type="Proteomes" id="UP001500467"/>
    </source>
</evidence>
<keyword evidence="3" id="KW-1185">Reference proteome</keyword>
<dbReference type="InterPro" id="IPR021527">
    <property type="entry name" value="DUF2795"/>
</dbReference>
<dbReference type="RefSeq" id="WP_253858445.1">
    <property type="nucleotide sequence ID" value="NZ_BAAALM010000008.1"/>
</dbReference>
<evidence type="ECO:0000313" key="2">
    <source>
        <dbReference type="EMBL" id="GAA1206460.1"/>
    </source>
</evidence>
<evidence type="ECO:0008006" key="4">
    <source>
        <dbReference type="Google" id="ProtNLM"/>
    </source>
</evidence>
<accession>A0ABP4FYA2</accession>
<protein>
    <recommendedName>
        <fullName evidence="4">DUF2795 domain-containing protein</fullName>
    </recommendedName>
</protein>
<name>A0ABP4FYA2_9PSEU</name>
<evidence type="ECO:0000256" key="1">
    <source>
        <dbReference type="SAM" id="MobiDB-lite"/>
    </source>
</evidence>
<proteinExistence type="predicted"/>
<dbReference type="Proteomes" id="UP001500467">
    <property type="component" value="Unassembled WGS sequence"/>
</dbReference>
<sequence>MTDADDRRVRKAIQGVQFPADKETLVAYAEAREAEPRTLRALRALPNRDYGSGDEVADAVPQRPEHTRGG</sequence>
<reference evidence="3" key="1">
    <citation type="journal article" date="2019" name="Int. J. Syst. Evol. Microbiol.">
        <title>The Global Catalogue of Microorganisms (GCM) 10K type strain sequencing project: providing services to taxonomists for standard genome sequencing and annotation.</title>
        <authorList>
            <consortium name="The Broad Institute Genomics Platform"/>
            <consortium name="The Broad Institute Genome Sequencing Center for Infectious Disease"/>
            <person name="Wu L."/>
            <person name="Ma J."/>
        </authorList>
    </citation>
    <scope>NUCLEOTIDE SEQUENCE [LARGE SCALE GENOMIC DNA]</scope>
    <source>
        <strain evidence="3">JCM 13022</strain>
    </source>
</reference>